<accession>A0A9E7JQE5</accession>
<evidence type="ECO:0000259" key="8">
    <source>
        <dbReference type="PROSITE" id="PS51294"/>
    </source>
</evidence>
<name>A0A9E7JQE5_9LILI</name>
<dbReference type="GO" id="GO:0005634">
    <property type="term" value="C:nucleus"/>
    <property type="evidence" value="ECO:0007669"/>
    <property type="project" value="UniProtKB-SubCell"/>
</dbReference>
<keyword evidence="2" id="KW-0677">Repeat</keyword>
<evidence type="ECO:0000313" key="10">
    <source>
        <dbReference type="Proteomes" id="UP001055439"/>
    </source>
</evidence>
<evidence type="ECO:0000256" key="3">
    <source>
        <dbReference type="ARBA" id="ARBA00023015"/>
    </source>
</evidence>
<dbReference type="GO" id="GO:0003677">
    <property type="term" value="F:DNA binding"/>
    <property type="evidence" value="ECO:0007669"/>
    <property type="project" value="UniProtKB-KW"/>
</dbReference>
<dbReference type="AlphaFoldDB" id="A0A9E7JQE5"/>
<dbReference type="PROSITE" id="PS50090">
    <property type="entry name" value="MYB_LIKE"/>
    <property type="match status" value="1"/>
</dbReference>
<dbReference type="Gene3D" id="1.10.10.60">
    <property type="entry name" value="Homeodomain-like"/>
    <property type="match status" value="1"/>
</dbReference>
<keyword evidence="5" id="KW-0804">Transcription</keyword>
<dbReference type="OrthoDB" id="2143914at2759"/>
<dbReference type="CDD" id="cd00167">
    <property type="entry name" value="SANT"/>
    <property type="match status" value="1"/>
</dbReference>
<sequence length="71" mass="7992">MVCKACEKPKVSYKKGLWSPDEDQRLRDFILKHGHGRWSSVPARAGKSFPLAVKITTHLPTSIQRTWASSA</sequence>
<evidence type="ECO:0000256" key="4">
    <source>
        <dbReference type="ARBA" id="ARBA00023125"/>
    </source>
</evidence>
<evidence type="ECO:0000256" key="1">
    <source>
        <dbReference type="ARBA" id="ARBA00004123"/>
    </source>
</evidence>
<dbReference type="SUPFAM" id="SSF46689">
    <property type="entry name" value="Homeodomain-like"/>
    <property type="match status" value="1"/>
</dbReference>
<dbReference type="EMBL" id="CP097504">
    <property type="protein sequence ID" value="URD89655.1"/>
    <property type="molecule type" value="Genomic_DNA"/>
</dbReference>
<comment type="subcellular location">
    <subcellularLocation>
        <location evidence="1">Nucleus</location>
    </subcellularLocation>
</comment>
<dbReference type="InterPro" id="IPR009057">
    <property type="entry name" value="Homeodomain-like_sf"/>
</dbReference>
<dbReference type="PANTHER" id="PTHR47997">
    <property type="entry name" value="MYB DOMAIN PROTEIN 55"/>
    <property type="match status" value="1"/>
</dbReference>
<proteinExistence type="predicted"/>
<dbReference type="InterPro" id="IPR017930">
    <property type="entry name" value="Myb_dom"/>
</dbReference>
<evidence type="ECO:0000256" key="6">
    <source>
        <dbReference type="ARBA" id="ARBA00023242"/>
    </source>
</evidence>
<evidence type="ECO:0000259" key="7">
    <source>
        <dbReference type="PROSITE" id="PS50090"/>
    </source>
</evidence>
<dbReference type="InterPro" id="IPR001005">
    <property type="entry name" value="SANT/Myb"/>
</dbReference>
<evidence type="ECO:0000313" key="9">
    <source>
        <dbReference type="EMBL" id="URD89655.1"/>
    </source>
</evidence>
<dbReference type="PROSITE" id="PS51294">
    <property type="entry name" value="HTH_MYB"/>
    <property type="match status" value="1"/>
</dbReference>
<keyword evidence="10" id="KW-1185">Reference proteome</keyword>
<evidence type="ECO:0000256" key="2">
    <source>
        <dbReference type="ARBA" id="ARBA00022737"/>
    </source>
</evidence>
<dbReference type="PANTHER" id="PTHR47997:SF11">
    <property type="entry name" value="TRANSCRIPTION FACTOR LAF1"/>
    <property type="match status" value="1"/>
</dbReference>
<keyword evidence="4 9" id="KW-0238">DNA-binding</keyword>
<evidence type="ECO:0000256" key="5">
    <source>
        <dbReference type="ARBA" id="ARBA00023163"/>
    </source>
</evidence>
<gene>
    <name evidence="9" type="ORF">MUK42_27509</name>
</gene>
<protein>
    <submittedName>
        <fullName evidence="9">Myb-like DNA-binding domain</fullName>
    </submittedName>
</protein>
<dbReference type="Proteomes" id="UP001055439">
    <property type="component" value="Chromosome 2"/>
</dbReference>
<feature type="domain" description="Myb-like" evidence="7">
    <location>
        <begin position="10"/>
        <end position="71"/>
    </location>
</feature>
<feature type="domain" description="HTH myb-type" evidence="8">
    <location>
        <begin position="10"/>
        <end position="46"/>
    </location>
</feature>
<keyword evidence="3" id="KW-0805">Transcription regulation</keyword>
<organism evidence="9 10">
    <name type="scientific">Musa troglodytarum</name>
    <name type="common">fe'i banana</name>
    <dbReference type="NCBI Taxonomy" id="320322"/>
    <lineage>
        <taxon>Eukaryota</taxon>
        <taxon>Viridiplantae</taxon>
        <taxon>Streptophyta</taxon>
        <taxon>Embryophyta</taxon>
        <taxon>Tracheophyta</taxon>
        <taxon>Spermatophyta</taxon>
        <taxon>Magnoliopsida</taxon>
        <taxon>Liliopsida</taxon>
        <taxon>Zingiberales</taxon>
        <taxon>Musaceae</taxon>
        <taxon>Musa</taxon>
    </lineage>
</organism>
<dbReference type="Pfam" id="PF00249">
    <property type="entry name" value="Myb_DNA-binding"/>
    <property type="match status" value="1"/>
</dbReference>
<keyword evidence="6" id="KW-0539">Nucleus</keyword>
<dbReference type="InterPro" id="IPR051953">
    <property type="entry name" value="Plant_SW-associated_TFs"/>
</dbReference>
<reference evidence="9" key="1">
    <citation type="submission" date="2022-05" db="EMBL/GenBank/DDBJ databases">
        <title>The Musa troglodytarum L. genome provides insights into the mechanism of non-climacteric behaviour and enrichment of carotenoids.</title>
        <authorList>
            <person name="Wang J."/>
        </authorList>
    </citation>
    <scope>NUCLEOTIDE SEQUENCE</scope>
    <source>
        <tissue evidence="9">Leaf</tissue>
    </source>
</reference>